<dbReference type="RefSeq" id="WP_014762462.1">
    <property type="nucleotide sequence ID" value="NC_018000.1"/>
</dbReference>
<proteinExistence type="predicted"/>
<reference evidence="1 2" key="1">
    <citation type="journal article" date="2012" name="J. Bacteriol.">
        <title>Complete genome sequence of the broad-host-range strain Sinorhizobium fredii USDA257.</title>
        <authorList>
            <person name="Schuldes J."/>
            <person name="Rodriguez Orbegoso M."/>
            <person name="Schmeisser C."/>
            <person name="Krishnan H.B."/>
            <person name="Daniel R."/>
            <person name="Streit W.R."/>
        </authorList>
    </citation>
    <scope>NUCLEOTIDE SEQUENCE [LARGE SCALE GENOMIC DNA]</scope>
    <source>
        <strain evidence="1 2">USDA 257</strain>
    </source>
</reference>
<dbReference type="KEGG" id="sfd:USDA257_c16930"/>
<accession>I3X325</accession>
<evidence type="ECO:0000313" key="2">
    <source>
        <dbReference type="Proteomes" id="UP000006180"/>
    </source>
</evidence>
<sequence>MNHLSDINDMTDDELREICMLAVGVCATDEAMDESLPPFWGEVLKEVLARGWGGSREAIIRDTMLEIECFRGGSSGAA</sequence>
<dbReference type="HOGENOM" id="CLU_2620135_0_0_5"/>
<dbReference type="AlphaFoldDB" id="I3X325"/>
<protein>
    <submittedName>
        <fullName evidence="1">Uncharacterized protein</fullName>
    </submittedName>
</protein>
<gene>
    <name evidence="1" type="ORF">USDA257_c16930</name>
</gene>
<organism evidence="1 2">
    <name type="scientific">Sinorhizobium fredii (strain USDA 257)</name>
    <dbReference type="NCBI Taxonomy" id="1185652"/>
    <lineage>
        <taxon>Bacteria</taxon>
        <taxon>Pseudomonadati</taxon>
        <taxon>Pseudomonadota</taxon>
        <taxon>Alphaproteobacteria</taxon>
        <taxon>Hyphomicrobiales</taxon>
        <taxon>Rhizobiaceae</taxon>
        <taxon>Sinorhizobium/Ensifer group</taxon>
        <taxon>Sinorhizobium</taxon>
    </lineage>
</organism>
<dbReference type="EMBL" id="CP003563">
    <property type="protein sequence ID" value="AFL50281.1"/>
    <property type="molecule type" value="Genomic_DNA"/>
</dbReference>
<dbReference type="PATRIC" id="fig|1185652.3.peg.1756"/>
<dbReference type="Proteomes" id="UP000006180">
    <property type="component" value="Chromosome"/>
</dbReference>
<evidence type="ECO:0000313" key="1">
    <source>
        <dbReference type="EMBL" id="AFL50281.1"/>
    </source>
</evidence>
<name>I3X325_SINF2</name>